<dbReference type="EMBL" id="NPIC01000005">
    <property type="protein sequence ID" value="RDL36138.1"/>
    <property type="molecule type" value="Genomic_DNA"/>
</dbReference>
<organism evidence="2 3">
    <name type="scientific">Venustampulla echinocandica</name>
    <dbReference type="NCBI Taxonomy" id="2656787"/>
    <lineage>
        <taxon>Eukaryota</taxon>
        <taxon>Fungi</taxon>
        <taxon>Dikarya</taxon>
        <taxon>Ascomycota</taxon>
        <taxon>Pezizomycotina</taxon>
        <taxon>Leotiomycetes</taxon>
        <taxon>Helotiales</taxon>
        <taxon>Pleuroascaceae</taxon>
        <taxon>Venustampulla</taxon>
    </lineage>
</organism>
<dbReference type="GeneID" id="43599599"/>
<dbReference type="RefSeq" id="XP_031868794.1">
    <property type="nucleotide sequence ID" value="XM_032015373.1"/>
</dbReference>
<comment type="caution">
    <text evidence="2">The sequence shown here is derived from an EMBL/GenBank/DDBJ whole genome shotgun (WGS) entry which is preliminary data.</text>
</comment>
<dbReference type="OrthoDB" id="3562689at2759"/>
<reference evidence="2 3" key="1">
    <citation type="journal article" date="2018" name="IMA Fungus">
        <title>IMA Genome-F 9: Draft genome sequence of Annulohypoxylon stygium, Aspergillus mulundensis, Berkeleyomyces basicola (syn. Thielaviopsis basicola), Ceratocystis smalleyi, two Cercospora beticola strains, Coleophoma cylindrospora, Fusarium fracticaudum, Phialophora cf. hyalina, and Morchella septimelata.</title>
        <authorList>
            <person name="Wingfield B.D."/>
            <person name="Bills G.F."/>
            <person name="Dong Y."/>
            <person name="Huang W."/>
            <person name="Nel W.J."/>
            <person name="Swalarsk-Parry B.S."/>
            <person name="Vaghefi N."/>
            <person name="Wilken P.M."/>
            <person name="An Z."/>
            <person name="de Beer Z.W."/>
            <person name="De Vos L."/>
            <person name="Chen L."/>
            <person name="Duong T.A."/>
            <person name="Gao Y."/>
            <person name="Hammerbacher A."/>
            <person name="Kikkert J.R."/>
            <person name="Li Y."/>
            <person name="Li H."/>
            <person name="Li K."/>
            <person name="Li Q."/>
            <person name="Liu X."/>
            <person name="Ma X."/>
            <person name="Naidoo K."/>
            <person name="Pethybridge S.J."/>
            <person name="Sun J."/>
            <person name="Steenkamp E.T."/>
            <person name="van der Nest M.A."/>
            <person name="van Wyk S."/>
            <person name="Wingfield M.J."/>
            <person name="Xiong C."/>
            <person name="Yue Q."/>
            <person name="Zhang X."/>
        </authorList>
    </citation>
    <scope>NUCLEOTIDE SEQUENCE [LARGE SCALE GENOMIC DNA]</scope>
    <source>
        <strain evidence="2 3">BP 5553</strain>
    </source>
</reference>
<proteinExistence type="predicted"/>
<name>A0A370TKT3_9HELO</name>
<dbReference type="InterPro" id="IPR010730">
    <property type="entry name" value="HET"/>
</dbReference>
<protein>
    <recommendedName>
        <fullName evidence="1">Heterokaryon incompatibility domain-containing protein</fullName>
    </recommendedName>
</protein>
<dbReference type="Pfam" id="PF06985">
    <property type="entry name" value="HET"/>
    <property type="match status" value="1"/>
</dbReference>
<keyword evidence="3" id="KW-1185">Reference proteome</keyword>
<evidence type="ECO:0000313" key="3">
    <source>
        <dbReference type="Proteomes" id="UP000254866"/>
    </source>
</evidence>
<evidence type="ECO:0000259" key="1">
    <source>
        <dbReference type="Pfam" id="PF06985"/>
    </source>
</evidence>
<gene>
    <name evidence="2" type="ORF">BP5553_06750</name>
</gene>
<evidence type="ECO:0000313" key="2">
    <source>
        <dbReference type="EMBL" id="RDL36138.1"/>
    </source>
</evidence>
<dbReference type="STRING" id="2656787.A0A370TKT3"/>
<dbReference type="Proteomes" id="UP000254866">
    <property type="component" value="Unassembled WGS sequence"/>
</dbReference>
<sequence length="605" mass="68921">MLQLLFGGAGGATNEQPQILKDCIDSLLDVQSASEHICQFTVRKHGGGYLFPQFNIWNIRSESQVTGIDLYRVAAESCPWEFLRMKPHLPGSTASDESYSWAYQQMERCLSEHPGCGPGLGATLPTRVLDLGHHKAKVKLLETQGKSGQYATLSHSWGDPAHMTTKLTSHTLVDYRAGISMDLMPQTFQDASDKDKDSKEDEELCREDWAQESAKMCSVYANSYLSLAAASASGCRDGLLSRPKTVKLEGIDPEGSKYCLFARKEIRHYSSSYPLLDRGWVFQESLLSPKTLFFGQYELFWQCRELAECQCSSLQSKIKHYPEFLKLPLLEHATNHSKAFGPIQTTTLTFQTDKLAAINGLTEYMSRLRNGKYMAGLWEDSLAMDLLWRVDTAGTKQPTRTEQENYPVATTPWSSEKWLFPTWSWVSVNGRIEWDLDRVLKDSTAEVFLVRRPDEPLRLREAAPKNPAYKLELRGILVPTKLSEVKISLNREVNFHADYDFETCHKGVVSPEATVYCLRVCKYKNEYKSLVLIRIDEAERIYERIGILQYTGEPSGTCSLPDEMYEMYELDEEASPCPLPMVKGLPFWWELHKEWKPEETDITIK</sequence>
<dbReference type="PANTHER" id="PTHR33112:SF10">
    <property type="entry name" value="TOL"/>
    <property type="match status" value="1"/>
</dbReference>
<dbReference type="AlphaFoldDB" id="A0A370TKT3"/>
<dbReference type="PANTHER" id="PTHR33112">
    <property type="entry name" value="DOMAIN PROTEIN, PUTATIVE-RELATED"/>
    <property type="match status" value="1"/>
</dbReference>
<accession>A0A370TKT3</accession>
<feature type="domain" description="Heterokaryon incompatibility" evidence="1">
    <location>
        <begin position="150"/>
        <end position="284"/>
    </location>
</feature>